<evidence type="ECO:0000313" key="3">
    <source>
        <dbReference type="Proteomes" id="UP000198635"/>
    </source>
</evidence>
<protein>
    <submittedName>
        <fullName evidence="2">AsmA protein</fullName>
    </submittedName>
</protein>
<dbReference type="RefSeq" id="WP_177193061.1">
    <property type="nucleotide sequence ID" value="NZ_FORX01000005.1"/>
</dbReference>
<gene>
    <name evidence="2" type="ORF">SAMN04488082_105108</name>
</gene>
<evidence type="ECO:0000313" key="2">
    <source>
        <dbReference type="EMBL" id="SFJ66602.1"/>
    </source>
</evidence>
<dbReference type="AlphaFoldDB" id="A0A1I3T7X4"/>
<dbReference type="PANTHER" id="PTHR30441:SF4">
    <property type="entry name" value="PROTEIN ASMA"/>
    <property type="match status" value="1"/>
</dbReference>
<name>A0A1I3T7X4_9BACT</name>
<reference evidence="3" key="1">
    <citation type="submission" date="2016-10" db="EMBL/GenBank/DDBJ databases">
        <authorList>
            <person name="Varghese N."/>
            <person name="Submissions S."/>
        </authorList>
    </citation>
    <scope>NUCLEOTIDE SEQUENCE [LARGE SCALE GENOMIC DNA]</scope>
    <source>
        <strain evidence="3">DSM 5918</strain>
    </source>
</reference>
<evidence type="ECO:0000259" key="1">
    <source>
        <dbReference type="Pfam" id="PF05170"/>
    </source>
</evidence>
<dbReference type="GO" id="GO:0090313">
    <property type="term" value="P:regulation of protein targeting to membrane"/>
    <property type="evidence" value="ECO:0007669"/>
    <property type="project" value="TreeGrafter"/>
</dbReference>
<keyword evidence="3" id="KW-1185">Reference proteome</keyword>
<dbReference type="InterPro" id="IPR052894">
    <property type="entry name" value="AsmA-related"/>
</dbReference>
<organism evidence="2 3">
    <name type="scientific">Desulfomicrobium apsheronum</name>
    <dbReference type="NCBI Taxonomy" id="52560"/>
    <lineage>
        <taxon>Bacteria</taxon>
        <taxon>Pseudomonadati</taxon>
        <taxon>Thermodesulfobacteriota</taxon>
        <taxon>Desulfovibrionia</taxon>
        <taxon>Desulfovibrionales</taxon>
        <taxon>Desulfomicrobiaceae</taxon>
        <taxon>Desulfomicrobium</taxon>
    </lineage>
</organism>
<dbReference type="PANTHER" id="PTHR30441">
    <property type="entry name" value="DUF748 DOMAIN-CONTAINING PROTEIN"/>
    <property type="match status" value="1"/>
</dbReference>
<dbReference type="Proteomes" id="UP000198635">
    <property type="component" value="Unassembled WGS sequence"/>
</dbReference>
<sequence length="682" mass="73491">MNIRTWIVRGLLGLILLGGILAGALLMTVDPNDFKPQIIKAVRDNTGRELTISGDLGLEFFPYLSVSISDLELGNSDGFIGPFMTLNGAHLKARLLPLLSSRLEVVAIDIEGLSLFLSRDANGRGNWMDLATPDSAEDSAPDAPVLARDKRVPFLAGLIVDGLQISDARVVWDDKLGGESFEVGGIRLDVSDFAFGEPFVVDTHAMAKRNEITGELDFTAKATLDLDRLNVEDLVLKAVLSGDSLPNSPEVISFSADYFSTDGRMDNARMQGLGLDITFSAQPSGDAGSTGVLDVARFNPKEAFARLAIPLPNFTDPAALEEAAFSCKWSAGGDSFEASDLRLVLDRQALNGRVSVQGRTDPKIELDMHIDTLNLDRYRIRSDDGAKETSSGASEERIDLPVSMMRKLNLNATLVVDTLNVINLRVSDSRIHLTAKDGLLDMPRIESSLYGGSLKGSASLDVRREMPAYSWSHSISSVQIGSLLRDLHGRESLLGLMQSSAVLDTSGRSTMDLRRNLKGKVDFKVSDGAISDVNVSQLLRDGIRKVKGLSPGPQEPPRTVFSVLSASGTITRGVETTPDLLLLAPRFRVTGNGQTDLVREVLDFRLLIELAGSEGEFDEGSLGLNSVPVRISGPVRQPTISPDMEAVLRDLGLRGGQAVQEVIKGVGSGLNKGVEGLKNLFK</sequence>
<dbReference type="STRING" id="52560.SAMN04488082_105108"/>
<dbReference type="Pfam" id="PF05170">
    <property type="entry name" value="AsmA"/>
    <property type="match status" value="2"/>
</dbReference>
<accession>A0A1I3T7X4</accession>
<feature type="domain" description="AsmA" evidence="1">
    <location>
        <begin position="316"/>
        <end position="579"/>
    </location>
</feature>
<dbReference type="EMBL" id="FORX01000005">
    <property type="protein sequence ID" value="SFJ66602.1"/>
    <property type="molecule type" value="Genomic_DNA"/>
</dbReference>
<proteinExistence type="predicted"/>
<feature type="domain" description="AsmA" evidence="1">
    <location>
        <begin position="9"/>
        <end position="254"/>
    </location>
</feature>
<dbReference type="GO" id="GO:0005886">
    <property type="term" value="C:plasma membrane"/>
    <property type="evidence" value="ECO:0007669"/>
    <property type="project" value="TreeGrafter"/>
</dbReference>
<dbReference type="InterPro" id="IPR007844">
    <property type="entry name" value="AsmA"/>
</dbReference>